<organism evidence="1 2">
    <name type="scientific">Hyaloscypha bicolor E</name>
    <dbReference type="NCBI Taxonomy" id="1095630"/>
    <lineage>
        <taxon>Eukaryota</taxon>
        <taxon>Fungi</taxon>
        <taxon>Dikarya</taxon>
        <taxon>Ascomycota</taxon>
        <taxon>Pezizomycotina</taxon>
        <taxon>Leotiomycetes</taxon>
        <taxon>Helotiales</taxon>
        <taxon>Hyaloscyphaceae</taxon>
        <taxon>Hyaloscypha</taxon>
        <taxon>Hyaloscypha bicolor</taxon>
    </lineage>
</organism>
<proteinExistence type="predicted"/>
<evidence type="ECO:0000313" key="1">
    <source>
        <dbReference type="EMBL" id="PMD55640.1"/>
    </source>
</evidence>
<evidence type="ECO:0000313" key="2">
    <source>
        <dbReference type="Proteomes" id="UP000235371"/>
    </source>
</evidence>
<dbReference type="RefSeq" id="XP_024732544.1">
    <property type="nucleotide sequence ID" value="XM_024883587.1"/>
</dbReference>
<sequence>MSFPTLCFKALIADHLRSIFPSVLFPTLQLYLQISSPSMPKAARLILLVCLWEQKYPDLAGTGNYFCPAAEDHGLGRAASLLGKMDSFCLWVAGFYDIFQNHGFSGCDKSGVQIGNELLADMKVASTYRTGQTVANELAKEPGDNTRIWRGLNKNVMTRTCVADAMDDAEKDCLERGKQLRKGNPESMAFKVDGKRHA</sequence>
<dbReference type="Proteomes" id="UP000235371">
    <property type="component" value="Unassembled WGS sequence"/>
</dbReference>
<protein>
    <submittedName>
        <fullName evidence="1">Uncharacterized protein</fullName>
    </submittedName>
</protein>
<dbReference type="AlphaFoldDB" id="A0A2J6SXZ1"/>
<accession>A0A2J6SXZ1</accession>
<reference evidence="1 2" key="1">
    <citation type="submission" date="2016-04" db="EMBL/GenBank/DDBJ databases">
        <title>A degradative enzymes factory behind the ericoid mycorrhizal symbiosis.</title>
        <authorList>
            <consortium name="DOE Joint Genome Institute"/>
            <person name="Martino E."/>
            <person name="Morin E."/>
            <person name="Grelet G."/>
            <person name="Kuo A."/>
            <person name="Kohler A."/>
            <person name="Daghino S."/>
            <person name="Barry K."/>
            <person name="Choi C."/>
            <person name="Cichocki N."/>
            <person name="Clum A."/>
            <person name="Copeland A."/>
            <person name="Hainaut M."/>
            <person name="Haridas S."/>
            <person name="Labutti K."/>
            <person name="Lindquist E."/>
            <person name="Lipzen A."/>
            <person name="Khouja H.-R."/>
            <person name="Murat C."/>
            <person name="Ohm R."/>
            <person name="Olson A."/>
            <person name="Spatafora J."/>
            <person name="Veneault-Fourrey C."/>
            <person name="Henrissat B."/>
            <person name="Grigoriev I."/>
            <person name="Martin F."/>
            <person name="Perotto S."/>
        </authorList>
    </citation>
    <scope>NUCLEOTIDE SEQUENCE [LARGE SCALE GENOMIC DNA]</scope>
    <source>
        <strain evidence="1 2">E</strain>
    </source>
</reference>
<dbReference type="InParanoid" id="A0A2J6SXZ1"/>
<keyword evidence="2" id="KW-1185">Reference proteome</keyword>
<dbReference type="STRING" id="1095630.A0A2J6SXZ1"/>
<dbReference type="OrthoDB" id="8119704at2759"/>
<name>A0A2J6SXZ1_9HELO</name>
<dbReference type="EMBL" id="KZ613854">
    <property type="protein sequence ID" value="PMD55640.1"/>
    <property type="molecule type" value="Genomic_DNA"/>
</dbReference>
<dbReference type="GeneID" id="36591664"/>
<gene>
    <name evidence="1" type="ORF">K444DRAFT_633191</name>
</gene>